<dbReference type="AlphaFoldDB" id="A0A267GTM0"/>
<keyword evidence="2" id="KW-1185">Reference proteome</keyword>
<dbReference type="Gene3D" id="3.40.50.300">
    <property type="entry name" value="P-loop containing nucleotide triphosphate hydrolases"/>
    <property type="match status" value="1"/>
</dbReference>
<organism evidence="1 2">
    <name type="scientific">Macrostomum lignano</name>
    <dbReference type="NCBI Taxonomy" id="282301"/>
    <lineage>
        <taxon>Eukaryota</taxon>
        <taxon>Metazoa</taxon>
        <taxon>Spiralia</taxon>
        <taxon>Lophotrochozoa</taxon>
        <taxon>Platyhelminthes</taxon>
        <taxon>Rhabditophora</taxon>
        <taxon>Macrostomorpha</taxon>
        <taxon>Macrostomida</taxon>
        <taxon>Macrostomidae</taxon>
        <taxon>Macrostomum</taxon>
    </lineage>
</organism>
<evidence type="ECO:0000313" key="1">
    <source>
        <dbReference type="EMBL" id="PAA89355.1"/>
    </source>
</evidence>
<evidence type="ECO:0000313" key="2">
    <source>
        <dbReference type="Proteomes" id="UP000215902"/>
    </source>
</evidence>
<dbReference type="EMBL" id="NIVC01000152">
    <property type="protein sequence ID" value="PAA89355.1"/>
    <property type="molecule type" value="Genomic_DNA"/>
</dbReference>
<dbReference type="Proteomes" id="UP000215902">
    <property type="component" value="Unassembled WGS sequence"/>
</dbReference>
<sequence length="76" mass="8446">QLPMSMSLAEDDDKELYIDDSGCTGAFYNPRASLSLEQQRQALPVYRVRSHLLYLLEIKQTLVLVGEAGSGKSTQV</sequence>
<protein>
    <submittedName>
        <fullName evidence="1">Uncharacterized protein</fullName>
    </submittedName>
</protein>
<dbReference type="InterPro" id="IPR027417">
    <property type="entry name" value="P-loop_NTPase"/>
</dbReference>
<reference evidence="1 2" key="1">
    <citation type="submission" date="2017-06" db="EMBL/GenBank/DDBJ databases">
        <title>A platform for efficient transgenesis in Macrostomum lignano, a flatworm model organism for stem cell research.</title>
        <authorList>
            <person name="Berezikov E."/>
        </authorList>
    </citation>
    <scope>NUCLEOTIDE SEQUENCE [LARGE SCALE GENOMIC DNA]</scope>
    <source>
        <strain evidence="1">DV1</strain>
        <tissue evidence="1">Whole organism</tissue>
    </source>
</reference>
<gene>
    <name evidence="1" type="ORF">BOX15_Mlig002147g4</name>
</gene>
<comment type="caution">
    <text evidence="1">The sequence shown here is derived from an EMBL/GenBank/DDBJ whole genome shotgun (WGS) entry which is preliminary data.</text>
</comment>
<dbReference type="STRING" id="282301.A0A267GTM0"/>
<accession>A0A267GTM0</accession>
<dbReference type="OrthoDB" id="10253254at2759"/>
<proteinExistence type="predicted"/>
<name>A0A267GTM0_9PLAT</name>
<feature type="non-terminal residue" evidence="1">
    <location>
        <position position="1"/>
    </location>
</feature>